<dbReference type="STRING" id="661478.OP10G_4223"/>
<dbReference type="CDD" id="cd11579">
    <property type="entry name" value="Glyco_tran_WbsX"/>
    <property type="match status" value="1"/>
</dbReference>
<dbReference type="eggNOG" id="COG3754">
    <property type="taxonomic scope" value="Bacteria"/>
</dbReference>
<dbReference type="Pfam" id="PF14307">
    <property type="entry name" value="Glyco_tran_WbsX"/>
    <property type="match status" value="1"/>
</dbReference>
<dbReference type="HOGENOM" id="CLU_038570_0_0_0"/>
<keyword evidence="2" id="KW-1185">Reference proteome</keyword>
<dbReference type="PANTHER" id="PTHR41244">
    <property type="entry name" value="RHAMNAN SYNTHESIS F"/>
    <property type="match status" value="1"/>
</dbReference>
<proteinExistence type="predicted"/>
<sequence length="383" mass="44180">MASYYFGNYHPGDPRNEISKGHGWSEWELVKAAKPRFPGHHQPNLPLWGFTDESDPTVMAKKIAAAADHGIDAFIFDWYYYDDGPFLDRPIDNGFLRAKNNRRLKFAFMWANHDWLDIHPYRKGAPQKLLYPGRVSPATFERVGDHLIKDYFRRPNYWKIDGKPYFSFYELTKLLENFGSIEATRAALDRLRAKAVAAGLPGLHLNAVVWGQPILPGEGKPADTAKLIKDLGFDSVTSYVWIHHVSLPEQQTDYDVVRDGYMKYWETAEHEFGVPYFPNVTMGWDSSPRADQRDEFGNFGYPFMNTIGGNTPERFRTALEMTKTRLLAQKYGPRVLNINCWNEWTEGSYLEPDTVHGMKYLEAIRSVFRPGRVRKAALAHFEK</sequence>
<evidence type="ECO:0008006" key="3">
    <source>
        <dbReference type="Google" id="ProtNLM"/>
    </source>
</evidence>
<name>A0A068NVZ4_FIMGI</name>
<gene>
    <name evidence="1" type="ORF">OP10G_4223</name>
</gene>
<dbReference type="KEGG" id="fgi:OP10G_4223"/>
<organism evidence="1 2">
    <name type="scientific">Fimbriimonas ginsengisoli Gsoil 348</name>
    <dbReference type="NCBI Taxonomy" id="661478"/>
    <lineage>
        <taxon>Bacteria</taxon>
        <taxon>Bacillati</taxon>
        <taxon>Armatimonadota</taxon>
        <taxon>Fimbriimonadia</taxon>
        <taxon>Fimbriimonadales</taxon>
        <taxon>Fimbriimonadaceae</taxon>
        <taxon>Fimbriimonas</taxon>
    </lineage>
</organism>
<dbReference type="PANTHER" id="PTHR41244:SF1">
    <property type="entry name" value="GLYCOSYLTRANSFERASE"/>
    <property type="match status" value="1"/>
</dbReference>
<dbReference type="AlphaFoldDB" id="A0A068NVZ4"/>
<dbReference type="Gene3D" id="3.20.20.80">
    <property type="entry name" value="Glycosidases"/>
    <property type="match status" value="1"/>
</dbReference>
<accession>A0A068NVZ4</accession>
<evidence type="ECO:0000313" key="2">
    <source>
        <dbReference type="Proteomes" id="UP000027982"/>
    </source>
</evidence>
<dbReference type="EMBL" id="CP007139">
    <property type="protein sequence ID" value="AIE87591.1"/>
    <property type="molecule type" value="Genomic_DNA"/>
</dbReference>
<evidence type="ECO:0000313" key="1">
    <source>
        <dbReference type="EMBL" id="AIE87591.1"/>
    </source>
</evidence>
<reference evidence="1 2" key="1">
    <citation type="journal article" date="2014" name="PLoS ONE">
        <title>The first complete genome sequence of the class fimbriimonadia in the phylum armatimonadetes.</title>
        <authorList>
            <person name="Hu Z.Y."/>
            <person name="Wang Y.Z."/>
            <person name="Im W.T."/>
            <person name="Wang S.Y."/>
            <person name="Zhao G.P."/>
            <person name="Zheng H.J."/>
            <person name="Quan Z.X."/>
        </authorList>
    </citation>
    <scope>NUCLEOTIDE SEQUENCE [LARGE SCALE GENOMIC DNA]</scope>
    <source>
        <strain evidence="1">Gsoil 348</strain>
    </source>
</reference>
<dbReference type="InterPro" id="IPR032719">
    <property type="entry name" value="WbsX"/>
</dbReference>
<protein>
    <recommendedName>
        <fullName evidence="3">Glycosyltransferase WbsX</fullName>
    </recommendedName>
</protein>
<dbReference type="Proteomes" id="UP000027982">
    <property type="component" value="Chromosome"/>
</dbReference>